<accession>A0A553R7D5</accession>
<dbReference type="AlphaFoldDB" id="A0A553R7D5"/>
<gene>
    <name evidence="1" type="ORF">DNTS_023537</name>
</gene>
<evidence type="ECO:0000313" key="2">
    <source>
        <dbReference type="Proteomes" id="UP000316079"/>
    </source>
</evidence>
<proteinExistence type="predicted"/>
<dbReference type="Proteomes" id="UP000316079">
    <property type="component" value="Unassembled WGS sequence"/>
</dbReference>
<keyword evidence="2" id="KW-1185">Reference proteome</keyword>
<reference evidence="1 2" key="1">
    <citation type="journal article" date="2019" name="Sci. Data">
        <title>Hybrid genome assembly and annotation of Danionella translucida.</title>
        <authorList>
            <person name="Kadobianskyi M."/>
            <person name="Schulze L."/>
            <person name="Schuelke M."/>
            <person name="Judkewitz B."/>
        </authorList>
    </citation>
    <scope>NUCLEOTIDE SEQUENCE [LARGE SCALE GENOMIC DNA]</scope>
    <source>
        <strain evidence="1 2">Bolton</strain>
    </source>
</reference>
<organism evidence="1 2">
    <name type="scientific">Danionella cerebrum</name>
    <dbReference type="NCBI Taxonomy" id="2873325"/>
    <lineage>
        <taxon>Eukaryota</taxon>
        <taxon>Metazoa</taxon>
        <taxon>Chordata</taxon>
        <taxon>Craniata</taxon>
        <taxon>Vertebrata</taxon>
        <taxon>Euteleostomi</taxon>
        <taxon>Actinopterygii</taxon>
        <taxon>Neopterygii</taxon>
        <taxon>Teleostei</taxon>
        <taxon>Ostariophysi</taxon>
        <taxon>Cypriniformes</taxon>
        <taxon>Danionidae</taxon>
        <taxon>Danioninae</taxon>
        <taxon>Danionella</taxon>
    </lineage>
</organism>
<sequence length="141" mass="15404">MSRPARGVRGEEQAPPVRRLKAEAGHVRLRSILQRQSHRSNRRRRAVRLSADQQRALQLPAPGRTRGITLRLGGHRGASAGVARTNAVCKLRPLRGGYRAGERRATACSAAAGGERLELGAETFSSVYRISSHVLMAMFLS</sequence>
<evidence type="ECO:0000313" key="1">
    <source>
        <dbReference type="EMBL" id="TRY98089.1"/>
    </source>
</evidence>
<name>A0A553R7D5_9TELE</name>
<protein>
    <submittedName>
        <fullName evidence="1">Uncharacterized protein</fullName>
    </submittedName>
</protein>
<comment type="caution">
    <text evidence="1">The sequence shown here is derived from an EMBL/GenBank/DDBJ whole genome shotgun (WGS) entry which is preliminary data.</text>
</comment>
<dbReference type="EMBL" id="SRMA01025191">
    <property type="protein sequence ID" value="TRY98089.1"/>
    <property type="molecule type" value="Genomic_DNA"/>
</dbReference>